<keyword evidence="4" id="KW-1185">Reference proteome</keyword>
<protein>
    <submittedName>
        <fullName evidence="3">Uncharacterized protein</fullName>
    </submittedName>
</protein>
<feature type="compositionally biased region" description="Basic and acidic residues" evidence="1">
    <location>
        <begin position="323"/>
        <end position="334"/>
    </location>
</feature>
<feature type="compositionally biased region" description="Polar residues" evidence="1">
    <location>
        <begin position="1"/>
        <end position="32"/>
    </location>
</feature>
<evidence type="ECO:0000256" key="1">
    <source>
        <dbReference type="SAM" id="MobiDB-lite"/>
    </source>
</evidence>
<sequence length="568" mass="61803">MPENNTSNTPVVTPQENNSNLDNSAVNISPAGTPQEDKALLDTANHVAPTVDPNNKKSVEKVFHKIFQKVENFSELPAKEQMLIVMAASALFTAVLPIALAAAAVGIAGAVVGSVSFLCVKAVQHMYKGLKWSAEKTVEGAKYIAKEIEKGAVYLRDLIKEAMSSVGQATREGTSAAFTNMGRKLSNLGASMSNLDEIPYSIDDQDQTVVLKTEEKTKDFNNIKEMFTKEVLEDKAVNSSVLTKEIFSKLREKILVKGYSVDGQQSAKKDQSINRLKQQVDFVKELNAKKLQNLLSQGDNRLYEIFSEHHDEIKRIIGECKEDHKLSKSPEGSRRSSVSTTDSTAGLLNPDEHKKVKTPTSFKDRMSSLFKRGNNSKPEVGQTLSGQDTSPRKEGNSTFYATPEQPPRSSSMGSVSSSTPKEFATVKPNLLRRRSLGDLSSLEKVDSPKLSRSASLSDLNRPVVASDGGRTLSHSSSIDSLASNDSYYSTTSESGEDDMSKSSSDSGKGSSGSSTPNRQGFSEINSGEAKARLRKTGYWGKNGEWSKPSPQIDGSNAQRVTPEQQEVK</sequence>
<feature type="compositionally biased region" description="Polar residues" evidence="1">
    <location>
        <begin position="373"/>
        <end position="389"/>
    </location>
</feature>
<reference evidence="3 4" key="1">
    <citation type="submission" date="2020-09" db="EMBL/GenBank/DDBJ databases">
        <title>An Earliest Endosymbiont, Wolbachia massiliensis sp. nov., Strain PL13 From the Bed Bug (Cimex hemipterius), Type strain of a New supergroup T.</title>
        <authorList>
            <person name="Laidoudi Y."/>
            <person name="Levasseur A."/>
            <person name="Medkour H."/>
            <person name="Maaloum M."/>
            <person name="BenKhedher M."/>
            <person name="Sambou M."/>
            <person name="Bassene H."/>
            <person name="Davoust B."/>
            <person name="Fenollar F."/>
            <person name="Raoult D."/>
            <person name="Mediannikov O."/>
        </authorList>
    </citation>
    <scope>NUCLEOTIDE SEQUENCE [LARGE SCALE GENOMIC DNA]</scope>
    <source>
        <strain evidence="3 4">PL13</strain>
    </source>
</reference>
<gene>
    <name evidence="3" type="ORF">ID128_04485</name>
</gene>
<name>A0A7L7YLX2_9RICK</name>
<keyword evidence="2" id="KW-0812">Transmembrane</keyword>
<proteinExistence type="predicted"/>
<evidence type="ECO:0000256" key="2">
    <source>
        <dbReference type="SAM" id="Phobius"/>
    </source>
</evidence>
<feature type="compositionally biased region" description="Polar residues" evidence="1">
    <location>
        <begin position="548"/>
        <end position="568"/>
    </location>
</feature>
<keyword evidence="2" id="KW-1133">Transmembrane helix</keyword>
<accession>A0A7L7YLX2</accession>
<feature type="transmembrane region" description="Helical" evidence="2">
    <location>
        <begin position="83"/>
        <end position="112"/>
    </location>
</feature>
<dbReference type="AlphaFoldDB" id="A0A7L7YLX2"/>
<dbReference type="KEGG" id="wms:ID128_04485"/>
<keyword evidence="2" id="KW-0472">Membrane</keyword>
<dbReference type="RefSeq" id="WP_191110880.1">
    <property type="nucleotide sequence ID" value="NZ_CP061738.1"/>
</dbReference>
<feature type="compositionally biased region" description="Polar residues" evidence="1">
    <location>
        <begin position="515"/>
        <end position="525"/>
    </location>
</feature>
<feature type="compositionally biased region" description="Low complexity" evidence="1">
    <location>
        <begin position="472"/>
        <end position="486"/>
    </location>
</feature>
<evidence type="ECO:0000313" key="4">
    <source>
        <dbReference type="Proteomes" id="UP000516514"/>
    </source>
</evidence>
<feature type="region of interest" description="Disordered" evidence="1">
    <location>
        <begin position="1"/>
        <end position="36"/>
    </location>
</feature>
<feature type="compositionally biased region" description="Low complexity" evidence="1">
    <location>
        <begin position="409"/>
        <end position="418"/>
    </location>
</feature>
<feature type="compositionally biased region" description="Low complexity" evidence="1">
    <location>
        <begin position="501"/>
        <end position="514"/>
    </location>
</feature>
<dbReference type="EMBL" id="CP061738">
    <property type="protein sequence ID" value="QOD38058.1"/>
    <property type="molecule type" value="Genomic_DNA"/>
</dbReference>
<dbReference type="Proteomes" id="UP000516514">
    <property type="component" value="Chromosome"/>
</dbReference>
<feature type="region of interest" description="Disordered" evidence="1">
    <location>
        <begin position="323"/>
        <end position="568"/>
    </location>
</feature>
<feature type="compositionally biased region" description="Low complexity" evidence="1">
    <location>
        <begin position="335"/>
        <end position="344"/>
    </location>
</feature>
<organism evidence="3 4">
    <name type="scientific">Candidatus Wolbachia massiliensis</name>
    <dbReference type="NCBI Taxonomy" id="1845000"/>
    <lineage>
        <taxon>Bacteria</taxon>
        <taxon>Pseudomonadati</taxon>
        <taxon>Pseudomonadota</taxon>
        <taxon>Alphaproteobacteria</taxon>
        <taxon>Rickettsiales</taxon>
        <taxon>Anaplasmataceae</taxon>
        <taxon>Wolbachieae</taxon>
        <taxon>Wolbachia</taxon>
    </lineage>
</organism>
<evidence type="ECO:0000313" key="3">
    <source>
        <dbReference type="EMBL" id="QOD38058.1"/>
    </source>
</evidence>